<comment type="caution">
    <text evidence="9">Lacks conserved residue(s) required for the propagation of feature annotation.</text>
</comment>
<dbReference type="EC" id="3.4.23.36" evidence="9"/>
<comment type="catalytic activity">
    <reaction evidence="9 10">
        <text>Release of signal peptides from bacterial membrane prolipoproteins. Hydrolyzes -Xaa-Yaa-Zaa-|-(S,diacylglyceryl)Cys-, in which Xaa is hydrophobic (preferably Leu), and Yaa (Ala or Ser) and Zaa (Gly or Ala) have small, neutral side chains.</text>
        <dbReference type="EC" id="3.4.23.36"/>
    </reaction>
</comment>
<dbReference type="HOGENOM" id="CLU_083252_4_0_7"/>
<dbReference type="PANTHER" id="PTHR33695:SF1">
    <property type="entry name" value="LIPOPROTEIN SIGNAL PEPTIDASE"/>
    <property type="match status" value="1"/>
</dbReference>
<feature type="active site" evidence="9">
    <location>
        <position position="125"/>
    </location>
</feature>
<accession>I5B3K4</accession>
<evidence type="ECO:0000256" key="1">
    <source>
        <dbReference type="ARBA" id="ARBA00006139"/>
    </source>
</evidence>
<keyword evidence="4 9" id="KW-0812">Transmembrane</keyword>
<protein>
    <recommendedName>
        <fullName evidence="9">Lipoprotein signal peptidase</fullName>
        <ecNumber evidence="9">3.4.23.36</ecNumber>
    </recommendedName>
    <alternativeName>
        <fullName evidence="9">Prolipoprotein signal peptidase</fullName>
    </alternativeName>
    <alternativeName>
        <fullName evidence="9">Signal peptidase II</fullName>
        <shortName evidence="9">SPase II</shortName>
    </alternativeName>
</protein>
<evidence type="ECO:0000256" key="2">
    <source>
        <dbReference type="ARBA" id="ARBA00022475"/>
    </source>
</evidence>
<keyword evidence="6 9" id="KW-0378">Hydrolase</keyword>
<keyword evidence="5 9" id="KW-0064">Aspartyl protease</keyword>
<evidence type="ECO:0000256" key="5">
    <source>
        <dbReference type="ARBA" id="ARBA00022750"/>
    </source>
</evidence>
<dbReference type="GO" id="GO:0005886">
    <property type="term" value="C:plasma membrane"/>
    <property type="evidence" value="ECO:0007669"/>
    <property type="project" value="UniProtKB-SubCell"/>
</dbReference>
<comment type="function">
    <text evidence="9 10">This protein specifically catalyzes the removal of signal peptides from prolipoproteins.</text>
</comment>
<evidence type="ECO:0000313" key="12">
    <source>
        <dbReference type="EMBL" id="EIM64067.1"/>
    </source>
</evidence>
<dbReference type="InterPro" id="IPR001872">
    <property type="entry name" value="Peptidase_A8"/>
</dbReference>
<dbReference type="PRINTS" id="PR00781">
    <property type="entry name" value="LIPOSIGPTASE"/>
</dbReference>
<evidence type="ECO:0000256" key="6">
    <source>
        <dbReference type="ARBA" id="ARBA00022801"/>
    </source>
</evidence>
<dbReference type="STRING" id="879212.DespoDRAFT_02183"/>
<evidence type="ECO:0000256" key="4">
    <source>
        <dbReference type="ARBA" id="ARBA00022692"/>
    </source>
</evidence>
<dbReference type="HAMAP" id="MF_00161">
    <property type="entry name" value="LspA"/>
    <property type="match status" value="1"/>
</dbReference>
<keyword evidence="13" id="KW-1185">Reference proteome</keyword>
<feature type="active site" evidence="9">
    <location>
        <position position="143"/>
    </location>
</feature>
<organism evidence="12 13">
    <name type="scientific">Desulfobacter postgatei 2ac9</name>
    <dbReference type="NCBI Taxonomy" id="879212"/>
    <lineage>
        <taxon>Bacteria</taxon>
        <taxon>Pseudomonadati</taxon>
        <taxon>Thermodesulfobacteriota</taxon>
        <taxon>Desulfobacteria</taxon>
        <taxon>Desulfobacterales</taxon>
        <taxon>Desulfobacteraceae</taxon>
        <taxon>Desulfobacter</taxon>
    </lineage>
</organism>
<evidence type="ECO:0000256" key="10">
    <source>
        <dbReference type="RuleBase" id="RU000594"/>
    </source>
</evidence>
<dbReference type="EMBL" id="CM001488">
    <property type="protein sequence ID" value="EIM64067.1"/>
    <property type="molecule type" value="Genomic_DNA"/>
</dbReference>
<dbReference type="Proteomes" id="UP000005778">
    <property type="component" value="Chromosome"/>
</dbReference>
<dbReference type="PANTHER" id="PTHR33695">
    <property type="entry name" value="LIPOPROTEIN SIGNAL PEPTIDASE"/>
    <property type="match status" value="1"/>
</dbReference>
<evidence type="ECO:0000256" key="11">
    <source>
        <dbReference type="RuleBase" id="RU004181"/>
    </source>
</evidence>
<keyword evidence="12" id="KW-0449">Lipoprotein</keyword>
<feature type="transmembrane region" description="Helical" evidence="9">
    <location>
        <begin position="135"/>
        <end position="159"/>
    </location>
</feature>
<evidence type="ECO:0000256" key="3">
    <source>
        <dbReference type="ARBA" id="ARBA00022670"/>
    </source>
</evidence>
<feature type="transmembrane region" description="Helical" evidence="9">
    <location>
        <begin position="72"/>
        <end position="89"/>
    </location>
</feature>
<reference evidence="12 13" key="1">
    <citation type="submission" date="2011-09" db="EMBL/GenBank/DDBJ databases">
        <authorList>
            <consortium name="US DOE Joint Genome Institute (JGI-PGF)"/>
            <person name="Lucas S."/>
            <person name="Han J."/>
            <person name="Lapidus A."/>
            <person name="Cheng J.-F."/>
            <person name="Goodwin L."/>
            <person name="Pitluck S."/>
            <person name="Peters L."/>
            <person name="Land M.L."/>
            <person name="Hauser L."/>
            <person name="Orellana R."/>
            <person name="Lovley D."/>
            <person name="Woyke T.J."/>
        </authorList>
    </citation>
    <scope>NUCLEOTIDE SEQUENCE [LARGE SCALE GENOMIC DNA]</scope>
    <source>
        <strain evidence="12 13">2ac9</strain>
    </source>
</reference>
<dbReference type="eggNOG" id="COG0597">
    <property type="taxonomic scope" value="Bacteria"/>
</dbReference>
<dbReference type="NCBIfam" id="TIGR00077">
    <property type="entry name" value="lspA"/>
    <property type="match status" value="1"/>
</dbReference>
<comment type="pathway">
    <text evidence="9">Protein modification; lipoprotein biosynthesis (signal peptide cleavage).</text>
</comment>
<dbReference type="GO" id="GO:0004190">
    <property type="term" value="F:aspartic-type endopeptidase activity"/>
    <property type="evidence" value="ECO:0007669"/>
    <property type="project" value="UniProtKB-UniRule"/>
</dbReference>
<dbReference type="GO" id="GO:0006508">
    <property type="term" value="P:proteolysis"/>
    <property type="evidence" value="ECO:0007669"/>
    <property type="project" value="UniProtKB-KW"/>
</dbReference>
<keyword evidence="3 9" id="KW-0645">Protease</keyword>
<evidence type="ECO:0000256" key="7">
    <source>
        <dbReference type="ARBA" id="ARBA00022989"/>
    </source>
</evidence>
<evidence type="ECO:0000256" key="9">
    <source>
        <dbReference type="HAMAP-Rule" id="MF_00161"/>
    </source>
</evidence>
<sequence>MMAGFSAPMRRLALVSICVILLDQITKWLIVRHLPLYANITVIDNFFNITHILNPGGAFGFFAEQSPGIRKFIFLFLSSGVALFVLWLYRKTAQSHTFLSYGLALIFGGAIGNLIDRFRFGKVVDFLDFYAGSLHWPAFNIADSAITIGMGILIYHLVFNKLPEI</sequence>
<dbReference type="AlphaFoldDB" id="I5B3K4"/>
<keyword evidence="2 9" id="KW-1003">Cell membrane</keyword>
<keyword evidence="7 9" id="KW-1133">Transmembrane helix</keyword>
<name>I5B3K4_9BACT</name>
<keyword evidence="8 9" id="KW-0472">Membrane</keyword>
<dbReference type="UniPathway" id="UPA00665"/>
<reference evidence="12 13" key="2">
    <citation type="submission" date="2012-02" db="EMBL/GenBank/DDBJ databases">
        <title>Improved High-Quality Draft sequence of Desulfobacter postgatei 2ac9.</title>
        <authorList>
            <consortium name="US DOE Joint Genome Institute"/>
            <person name="Lucas S."/>
            <person name="Han J."/>
            <person name="Lapidus A."/>
            <person name="Cheng J.-F."/>
            <person name="Goodwin L."/>
            <person name="Pitluck S."/>
            <person name="Peters L."/>
            <person name="Ovchinnikova G."/>
            <person name="Held B."/>
            <person name="Detter J.C."/>
            <person name="Han C."/>
            <person name="Tapia R."/>
            <person name="Land M."/>
            <person name="Hauser L."/>
            <person name="Kyrpides N."/>
            <person name="Ivanova N."/>
            <person name="Pagani I."/>
            <person name="Orellana R."/>
            <person name="Lovley D."/>
            <person name="Woyke T."/>
        </authorList>
    </citation>
    <scope>NUCLEOTIDE SEQUENCE [LARGE SCALE GENOMIC DNA]</scope>
    <source>
        <strain evidence="12 13">2ac9</strain>
    </source>
</reference>
<evidence type="ECO:0000313" key="13">
    <source>
        <dbReference type="Proteomes" id="UP000005778"/>
    </source>
</evidence>
<feature type="transmembrane region" description="Helical" evidence="9">
    <location>
        <begin position="98"/>
        <end position="115"/>
    </location>
</feature>
<comment type="similarity">
    <text evidence="1 9 11">Belongs to the peptidase A8 family.</text>
</comment>
<comment type="subcellular location">
    <subcellularLocation>
        <location evidence="9">Cell membrane</location>
        <topology evidence="9">Multi-pass membrane protein</topology>
    </subcellularLocation>
</comment>
<gene>
    <name evidence="9" type="primary">lspA</name>
    <name evidence="12" type="ORF">DespoDRAFT_02183</name>
</gene>
<dbReference type="PROSITE" id="PS00855">
    <property type="entry name" value="SPASE_II"/>
    <property type="match status" value="1"/>
</dbReference>
<proteinExistence type="inferred from homology"/>
<evidence type="ECO:0000256" key="8">
    <source>
        <dbReference type="ARBA" id="ARBA00023136"/>
    </source>
</evidence>
<dbReference type="Pfam" id="PF01252">
    <property type="entry name" value="Peptidase_A8"/>
    <property type="match status" value="1"/>
</dbReference>